<comment type="caution">
    <text evidence="1">The sequence shown here is derived from an EMBL/GenBank/DDBJ whole genome shotgun (WGS) entry which is preliminary data.</text>
</comment>
<evidence type="ECO:0000313" key="2">
    <source>
        <dbReference type="Proteomes" id="UP001205566"/>
    </source>
</evidence>
<evidence type="ECO:0008006" key="3">
    <source>
        <dbReference type="Google" id="ProtNLM"/>
    </source>
</evidence>
<proteinExistence type="predicted"/>
<name>A0ABT1NYM6_9GAMM</name>
<evidence type="ECO:0000313" key="1">
    <source>
        <dbReference type="EMBL" id="MCQ3828937.1"/>
    </source>
</evidence>
<keyword evidence="2" id="KW-1185">Reference proteome</keyword>
<sequence length="145" mass="16918">MQFLLHTRHLLFLLMFFYRRTEVAILRIFLIWRGARGLIDVRPVVNLAEFSRFVKFSLLPKFTCITAYFYGFHRQLGLYDSLKRIGCAIFHKFPVETLTLTLVAQAQRRSVKEVRGEWDIAVTGGAVRGDSAALNRRLSDHLRRC</sequence>
<dbReference type="EMBL" id="JACASI010000014">
    <property type="protein sequence ID" value="MCQ3828937.1"/>
    <property type="molecule type" value="Genomic_DNA"/>
</dbReference>
<gene>
    <name evidence="1" type="ORF">HXX02_05740</name>
</gene>
<reference evidence="1" key="1">
    <citation type="thesis" date="2020" institute="Technische Universitat Dresden" country="Dresden, Germany">
        <title>The Agarolytic System of Microbulbifer elongatus PORT2, Isolated from Batu Karas, Pangandaran West Java Indonesia.</title>
        <authorList>
            <person name="Anggraeni S.R."/>
        </authorList>
    </citation>
    <scope>NUCLEOTIDE SEQUENCE</scope>
    <source>
        <strain evidence="1">PORT2</strain>
    </source>
</reference>
<organism evidence="1 2">
    <name type="scientific">Microbulbifer elongatus</name>
    <dbReference type="NCBI Taxonomy" id="86173"/>
    <lineage>
        <taxon>Bacteria</taxon>
        <taxon>Pseudomonadati</taxon>
        <taxon>Pseudomonadota</taxon>
        <taxon>Gammaproteobacteria</taxon>
        <taxon>Cellvibrionales</taxon>
        <taxon>Microbulbiferaceae</taxon>
        <taxon>Microbulbifer</taxon>
    </lineage>
</organism>
<dbReference type="Proteomes" id="UP001205566">
    <property type="component" value="Unassembled WGS sequence"/>
</dbReference>
<protein>
    <recommendedName>
        <fullName evidence="3">Secreted protein</fullName>
    </recommendedName>
</protein>
<accession>A0ABT1NYM6</accession>
<dbReference type="RefSeq" id="WP_255873751.1">
    <property type="nucleotide sequence ID" value="NZ_JACASI010000014.1"/>
</dbReference>